<proteinExistence type="predicted"/>
<dbReference type="PROSITE" id="PS51257">
    <property type="entry name" value="PROKAR_LIPOPROTEIN"/>
    <property type="match status" value="1"/>
</dbReference>
<evidence type="ECO:0000256" key="1">
    <source>
        <dbReference type="SAM" id="SignalP"/>
    </source>
</evidence>
<feature type="chain" id="PRO_5016812847" evidence="1">
    <location>
        <begin position="24"/>
        <end position="118"/>
    </location>
</feature>
<gene>
    <name evidence="2" type="ORF">NCTC13315_02023</name>
</gene>
<dbReference type="Proteomes" id="UP000254968">
    <property type="component" value="Unassembled WGS sequence"/>
</dbReference>
<sequence>MLKKITTLGIFLISLASSASVLAAACPPAALPSSAAFCKSFKVSAECHCTSSGLPKSICGNMQQLYQRMLALFGSLERACAYQQETPPQVCKDSWNCYRLGGKDSTGKLCSSTGKSCK</sequence>
<dbReference type="EMBL" id="UGNV01000001">
    <property type="protein sequence ID" value="STX29480.1"/>
    <property type="molecule type" value="Genomic_DNA"/>
</dbReference>
<evidence type="ECO:0000313" key="3">
    <source>
        <dbReference type="Proteomes" id="UP000254968"/>
    </source>
</evidence>
<organism evidence="2 3">
    <name type="scientific">Legionella beliardensis</name>
    <dbReference type="NCBI Taxonomy" id="91822"/>
    <lineage>
        <taxon>Bacteria</taxon>
        <taxon>Pseudomonadati</taxon>
        <taxon>Pseudomonadota</taxon>
        <taxon>Gammaproteobacteria</taxon>
        <taxon>Legionellales</taxon>
        <taxon>Legionellaceae</taxon>
        <taxon>Legionella</taxon>
    </lineage>
</organism>
<keyword evidence="1" id="KW-0732">Signal</keyword>
<name>A0A378I400_9GAMM</name>
<evidence type="ECO:0000313" key="2">
    <source>
        <dbReference type="EMBL" id="STX29480.1"/>
    </source>
</evidence>
<reference evidence="2 3" key="1">
    <citation type="submission" date="2018-06" db="EMBL/GenBank/DDBJ databases">
        <authorList>
            <consortium name="Pathogen Informatics"/>
            <person name="Doyle S."/>
        </authorList>
    </citation>
    <scope>NUCLEOTIDE SEQUENCE [LARGE SCALE GENOMIC DNA]</scope>
    <source>
        <strain evidence="2 3">NCTC13315</strain>
    </source>
</reference>
<accession>A0A378I400</accession>
<dbReference type="OrthoDB" id="5639182at2"/>
<keyword evidence="3" id="KW-1185">Reference proteome</keyword>
<feature type="signal peptide" evidence="1">
    <location>
        <begin position="1"/>
        <end position="23"/>
    </location>
</feature>
<protein>
    <submittedName>
        <fullName evidence="2">Uncharacterized protein</fullName>
    </submittedName>
</protein>
<dbReference type="AlphaFoldDB" id="A0A378I400"/>